<dbReference type="EMBL" id="LR002228">
    <property type="protein sequence ID" value="SVE71847.1"/>
    <property type="molecule type" value="mRNA"/>
</dbReference>
<gene>
    <name evidence="2" type="primary">EOG090X0AKT</name>
</gene>
<dbReference type="EMBL" id="LR002854">
    <property type="protein sequence ID" value="SVE72473.1"/>
    <property type="molecule type" value="mRNA"/>
</dbReference>
<dbReference type="EMBL" id="LR000970">
    <property type="protein sequence ID" value="SVE70589.1"/>
    <property type="molecule type" value="mRNA"/>
</dbReference>
<dbReference type="PANTHER" id="PTHR13618:SF1">
    <property type="entry name" value="PROTEIN ROGDI HOMOLOG"/>
    <property type="match status" value="1"/>
</dbReference>
<proteinExistence type="evidence at transcript level"/>
<evidence type="ECO:0000313" key="4">
    <source>
        <dbReference type="EMBL" id="SVE71847.1"/>
    </source>
</evidence>
<dbReference type="PANTHER" id="PTHR13618">
    <property type="entry name" value="LEUCINE ZIPPER CONTAINING TRANSCRIPTION FACTOR LZF1"/>
    <property type="match status" value="1"/>
</dbReference>
<evidence type="ECO:0000313" key="5">
    <source>
        <dbReference type="EMBL" id="SVE72473.1"/>
    </source>
</evidence>
<dbReference type="EMBL" id="LR001596">
    <property type="protein sequence ID" value="SVE71215.1"/>
    <property type="molecule type" value="mRNA"/>
</dbReference>
<dbReference type="AlphaFoldDB" id="A0A4Y7LTG2"/>
<organism evidence="2">
    <name type="scientific">Daphnia similis</name>
    <dbReference type="NCBI Taxonomy" id="35528"/>
    <lineage>
        <taxon>Eukaryota</taxon>
        <taxon>Metazoa</taxon>
        <taxon>Ecdysozoa</taxon>
        <taxon>Arthropoda</taxon>
        <taxon>Crustacea</taxon>
        <taxon>Branchiopoda</taxon>
        <taxon>Diplostraca</taxon>
        <taxon>Cladocera</taxon>
        <taxon>Anomopoda</taxon>
        <taxon>Daphniidae</taxon>
        <taxon>Daphnia</taxon>
        <taxon>Daphnia similis group</taxon>
    </lineage>
</organism>
<accession>A0A4Y7LTG2</accession>
<dbReference type="Pfam" id="PF10259">
    <property type="entry name" value="Rogdi_lz"/>
    <property type="match status" value="1"/>
</dbReference>
<dbReference type="InterPro" id="IPR028241">
    <property type="entry name" value="RAVE2/Rogdi"/>
</dbReference>
<comment type="similarity">
    <text evidence="1">Belongs to the rogdi family.</text>
</comment>
<evidence type="ECO:0000313" key="3">
    <source>
        <dbReference type="EMBL" id="SVE71215.1"/>
    </source>
</evidence>
<name>A0A4Y7LTG2_9CRUS</name>
<protein>
    <submittedName>
        <fullName evidence="2">EOG090X0AKT</fullName>
    </submittedName>
</protein>
<dbReference type="GO" id="GO:0043291">
    <property type="term" value="C:RAVE complex"/>
    <property type="evidence" value="ECO:0007669"/>
    <property type="project" value="TreeGrafter"/>
</dbReference>
<reference evidence="2" key="1">
    <citation type="submission" date="2018-08" db="EMBL/GenBank/DDBJ databases">
        <authorList>
            <person name="Cornetti L."/>
        </authorList>
    </citation>
    <scope>NUCLEOTIDE SEQUENCE</scope>
    <source>
        <strain evidence="2">CA-CBC-31</strain>
        <strain evidence="3">CA-CBC-34</strain>
        <strain evidence="4">CA-CBC-37</strain>
        <strain evidence="5">CA-CBC-38</strain>
    </source>
</reference>
<sequence>MLLYADDVIAEGNGAATDLTTNKTLERSVILIDTDSDVNPTNLTNETQVISSPSILSGDSSRADPDWVASRRIDGSSIRTSPRLLARKRTLTTIITESSENIPTKKARKLYECRYCHVPLKGHRCPNKLINRQIRQEFNWLIKNEVHKVFNQLKEVLEAAARRYPVEIAEVDTQVRQEKYVMATSTQTSQDQLKCILTITGDSITSADMTLKLHKHPNVVYHTTIAAESPWRLQQIQDSGNYLRMALSSLSLIPDELEYLSAEEVLSDLDLVLGKVNRARSTLAIPRKRTIDELMNSKNMKTLTPSLPSDLAVSFYLQAHKLIFAVYHLTQAGGTVKFETLQSESPVTWLNEVLVLLSVALHRAQQLRDKVSVFLMYQIHNVSS</sequence>
<evidence type="ECO:0000313" key="2">
    <source>
        <dbReference type="EMBL" id="SVE70589.1"/>
    </source>
</evidence>
<evidence type="ECO:0000256" key="1">
    <source>
        <dbReference type="ARBA" id="ARBA00005535"/>
    </source>
</evidence>